<gene>
    <name evidence="2" type="ORF">MUN68_008495</name>
</gene>
<keyword evidence="3" id="KW-1185">Reference proteome</keyword>
<protein>
    <recommendedName>
        <fullName evidence="4">Lipoprotein</fullName>
    </recommendedName>
</protein>
<name>A0ABY7S2B8_9FLAO</name>
<dbReference type="RefSeq" id="WP_249997461.1">
    <property type="nucleotide sequence ID" value="NZ_CP116221.1"/>
</dbReference>
<feature type="chain" id="PRO_5046055023" description="Lipoprotein" evidence="1">
    <location>
        <begin position="20"/>
        <end position="180"/>
    </location>
</feature>
<reference evidence="2 3" key="1">
    <citation type="submission" date="2023-01" db="EMBL/GenBank/DDBJ databases">
        <title>Psychroserpens ponticola sp. nov., isolated from seawater.</title>
        <authorList>
            <person name="Kristyanto S."/>
            <person name="Jung J."/>
            <person name="Kim J.M."/>
            <person name="Jeon C.O."/>
        </authorList>
    </citation>
    <scope>NUCLEOTIDE SEQUENCE [LARGE SCALE GENOMIC DNA]</scope>
    <source>
        <strain evidence="2 3">MSW6</strain>
    </source>
</reference>
<dbReference type="Proteomes" id="UP001202717">
    <property type="component" value="Chromosome"/>
</dbReference>
<accession>A0ABY7S2B8</accession>
<keyword evidence="1" id="KW-0732">Signal</keyword>
<evidence type="ECO:0000313" key="2">
    <source>
        <dbReference type="EMBL" id="WCO03533.1"/>
    </source>
</evidence>
<evidence type="ECO:0000313" key="3">
    <source>
        <dbReference type="Proteomes" id="UP001202717"/>
    </source>
</evidence>
<feature type="signal peptide" evidence="1">
    <location>
        <begin position="1"/>
        <end position="19"/>
    </location>
</feature>
<organism evidence="2 3">
    <name type="scientific">Psychroserpens ponticola</name>
    <dbReference type="NCBI Taxonomy" id="2932268"/>
    <lineage>
        <taxon>Bacteria</taxon>
        <taxon>Pseudomonadati</taxon>
        <taxon>Bacteroidota</taxon>
        <taxon>Flavobacteriia</taxon>
        <taxon>Flavobacteriales</taxon>
        <taxon>Flavobacteriaceae</taxon>
        <taxon>Psychroserpens</taxon>
    </lineage>
</organism>
<dbReference type="EMBL" id="CP116221">
    <property type="protein sequence ID" value="WCO03533.1"/>
    <property type="molecule type" value="Genomic_DNA"/>
</dbReference>
<evidence type="ECO:0000256" key="1">
    <source>
        <dbReference type="SAM" id="SignalP"/>
    </source>
</evidence>
<sequence>MIKKLILIFSLITFISCEIAPVDLSDENYKFDGNGGIKCRVNGKLIKPKAALNGTGLAASLVYGFSDNQPYISLSFLNDGESPNFISRSIKIVIVDINLESNQVGNIYILGNEFDSNYGKYKINSPDYNFTTNIDFTGQLEIVFHDIENRILGGSFSYDAVNSDGEVVRIKGGEFDMTYY</sequence>
<proteinExistence type="predicted"/>
<evidence type="ECO:0008006" key="4">
    <source>
        <dbReference type="Google" id="ProtNLM"/>
    </source>
</evidence>
<dbReference type="PROSITE" id="PS51257">
    <property type="entry name" value="PROKAR_LIPOPROTEIN"/>
    <property type="match status" value="1"/>
</dbReference>